<evidence type="ECO:0000256" key="1">
    <source>
        <dbReference type="SAM" id="MobiDB-lite"/>
    </source>
</evidence>
<dbReference type="Proteomes" id="UP000179807">
    <property type="component" value="Unassembled WGS sequence"/>
</dbReference>
<dbReference type="InterPro" id="IPR029058">
    <property type="entry name" value="AB_hydrolase_fold"/>
</dbReference>
<dbReference type="PANTHER" id="PTHR43265:SF1">
    <property type="entry name" value="ESTERASE ESTD"/>
    <property type="match status" value="1"/>
</dbReference>
<evidence type="ECO:0000313" key="3">
    <source>
        <dbReference type="Proteomes" id="UP000179807"/>
    </source>
</evidence>
<proteinExistence type="predicted"/>
<feature type="region of interest" description="Disordered" evidence="1">
    <location>
        <begin position="1"/>
        <end position="27"/>
    </location>
</feature>
<dbReference type="GO" id="GO:0052689">
    <property type="term" value="F:carboxylic ester hydrolase activity"/>
    <property type="evidence" value="ECO:0007669"/>
    <property type="project" value="TreeGrafter"/>
</dbReference>
<dbReference type="OrthoDB" id="10262489at2759"/>
<protein>
    <submittedName>
        <fullName evidence="2">Uncharacterized protein</fullName>
    </submittedName>
</protein>
<name>A0A1J4JXZ0_9EUKA</name>
<dbReference type="AlphaFoldDB" id="A0A1J4JXZ0"/>
<comment type="caution">
    <text evidence="2">The sequence shown here is derived from an EMBL/GenBank/DDBJ whole genome shotgun (WGS) entry which is preliminary data.</text>
</comment>
<evidence type="ECO:0000313" key="2">
    <source>
        <dbReference type="EMBL" id="OHT02141.1"/>
    </source>
</evidence>
<dbReference type="Gene3D" id="3.40.50.1820">
    <property type="entry name" value="alpha/beta hydrolase"/>
    <property type="match status" value="1"/>
</dbReference>
<dbReference type="EMBL" id="MLAK01000881">
    <property type="protein sequence ID" value="OHT02141.1"/>
    <property type="molecule type" value="Genomic_DNA"/>
</dbReference>
<dbReference type="RefSeq" id="XP_068355277.1">
    <property type="nucleotide sequence ID" value="XM_068507614.1"/>
</dbReference>
<sequence>MTEEENHSHQASYPVLQPLKPSKPNEGDKQCPYPWIKELAHDSIENCLIKGDIASFYELWSEESKKCMSFADFGRTLAQMGKIYGKFTRVGDVSEPKEENGGFWSVVVDLYVDDIEFFANVSFNEIKELGHFQYGRKCIYHPPEYIKPARFEHETVKEKDPFILLSKPTKVGNQFPCALLVHTMIEYDINVRMGYCFPARDFEYLSSANIGLLRSTFSEEMINNGDPILNHATKLMEAVLMRDDVSKVFLILHSYASMLIGTILKKFSGIVSGVIVISPRWNAPEGSPLVTLKEEDLPKDIPILAIAGGYDTIGNPEDFKIWESALKKIGRNCESVLYDTCDHFMLACPNKPVPGEYSIFEKHVSDVPLRKIAQFIRAHSE</sequence>
<dbReference type="InterPro" id="IPR053145">
    <property type="entry name" value="AB_hydrolase_Est10"/>
</dbReference>
<gene>
    <name evidence="2" type="ORF">TRFO_30904</name>
</gene>
<keyword evidence="3" id="KW-1185">Reference proteome</keyword>
<dbReference type="GeneID" id="94842318"/>
<organism evidence="2 3">
    <name type="scientific">Tritrichomonas foetus</name>
    <dbReference type="NCBI Taxonomy" id="1144522"/>
    <lineage>
        <taxon>Eukaryota</taxon>
        <taxon>Metamonada</taxon>
        <taxon>Parabasalia</taxon>
        <taxon>Tritrichomonadida</taxon>
        <taxon>Tritrichomonadidae</taxon>
        <taxon>Tritrichomonas</taxon>
    </lineage>
</organism>
<dbReference type="SUPFAM" id="SSF53474">
    <property type="entry name" value="alpha/beta-Hydrolases"/>
    <property type="match status" value="1"/>
</dbReference>
<dbReference type="PANTHER" id="PTHR43265">
    <property type="entry name" value="ESTERASE ESTD"/>
    <property type="match status" value="1"/>
</dbReference>
<dbReference type="VEuPathDB" id="TrichDB:TRFO_30904"/>
<accession>A0A1J4JXZ0</accession>
<reference evidence="2" key="1">
    <citation type="submission" date="2016-10" db="EMBL/GenBank/DDBJ databases">
        <authorList>
            <person name="Benchimol M."/>
            <person name="Almeida L.G."/>
            <person name="Vasconcelos A.T."/>
            <person name="Perreira-Neves A."/>
            <person name="Rosa I.A."/>
            <person name="Tasca T."/>
            <person name="Bogo M.R."/>
            <person name="de Souza W."/>
        </authorList>
    </citation>
    <scope>NUCLEOTIDE SEQUENCE [LARGE SCALE GENOMIC DNA]</scope>
    <source>
        <strain evidence="2">K</strain>
    </source>
</reference>